<reference evidence="4" key="1">
    <citation type="submission" date="2023-08" db="EMBL/GenBank/DDBJ databases">
        <title>Comparative genomics and taxonomic characterization of three novel marine species of genus Marivirga.</title>
        <authorList>
            <person name="Muhammad N."/>
            <person name="Kim S.-G."/>
        </authorList>
    </citation>
    <scope>NUCLEOTIDE SEQUENCE [LARGE SCALE GENOMIC DNA]</scope>
    <source>
        <strain evidence="4">ABR2-2</strain>
    </source>
</reference>
<dbReference type="RefSeq" id="WP_308356883.1">
    <property type="nucleotide sequence ID" value="NZ_CP129970.2"/>
</dbReference>
<evidence type="ECO:0000259" key="3">
    <source>
        <dbReference type="Pfam" id="PF02371"/>
    </source>
</evidence>
<dbReference type="GO" id="GO:0006313">
    <property type="term" value="P:DNA transposition"/>
    <property type="evidence" value="ECO:0007669"/>
    <property type="project" value="InterPro"/>
</dbReference>
<evidence type="ECO:0000313" key="5">
    <source>
        <dbReference type="Proteomes" id="UP001244443"/>
    </source>
</evidence>
<dbReference type="Pfam" id="PF02371">
    <property type="entry name" value="Transposase_20"/>
    <property type="match status" value="1"/>
</dbReference>
<proteinExistence type="predicted"/>
<dbReference type="PANTHER" id="PTHR33055">
    <property type="entry name" value="TRANSPOSASE FOR INSERTION SEQUENCE ELEMENT IS1111A"/>
    <property type="match status" value="1"/>
</dbReference>
<protein>
    <submittedName>
        <fullName evidence="4">IS110 family transposase</fullName>
    </submittedName>
</protein>
<dbReference type="InterPro" id="IPR003346">
    <property type="entry name" value="Transposase_20"/>
</dbReference>
<keyword evidence="5" id="KW-1185">Reference proteome</keyword>
<organism evidence="4 5">
    <name type="scientific">Marivirga arenosa</name>
    <dbReference type="NCBI Taxonomy" id="3059076"/>
    <lineage>
        <taxon>Bacteria</taxon>
        <taxon>Pseudomonadati</taxon>
        <taxon>Bacteroidota</taxon>
        <taxon>Cytophagia</taxon>
        <taxon>Cytophagales</taxon>
        <taxon>Marivirgaceae</taxon>
        <taxon>Marivirga</taxon>
    </lineage>
</organism>
<dbReference type="Pfam" id="PF01548">
    <property type="entry name" value="DEDD_Tnp_IS110"/>
    <property type="match status" value="1"/>
</dbReference>
<dbReference type="InterPro" id="IPR002525">
    <property type="entry name" value="Transp_IS110-like_N"/>
</dbReference>
<gene>
    <name evidence="4" type="ORF">QYS48_17860</name>
</gene>
<dbReference type="NCBIfam" id="NF033542">
    <property type="entry name" value="transpos_IS110"/>
    <property type="match status" value="1"/>
</dbReference>
<dbReference type="EMBL" id="CP129970">
    <property type="protein sequence ID" value="WKK84074.2"/>
    <property type="molecule type" value="Genomic_DNA"/>
</dbReference>
<evidence type="ECO:0000313" key="4">
    <source>
        <dbReference type="EMBL" id="WKK84074.2"/>
    </source>
</evidence>
<dbReference type="Proteomes" id="UP001244443">
    <property type="component" value="Chromosome"/>
</dbReference>
<feature type="domain" description="Transposase IS110-like N-terminal" evidence="2">
    <location>
        <begin position="10"/>
        <end position="164"/>
    </location>
</feature>
<evidence type="ECO:0000259" key="2">
    <source>
        <dbReference type="Pfam" id="PF01548"/>
    </source>
</evidence>
<dbReference type="AlphaFoldDB" id="A0AA49JAS2"/>
<dbReference type="GO" id="GO:0003677">
    <property type="term" value="F:DNA binding"/>
    <property type="evidence" value="ECO:0007669"/>
    <property type="project" value="InterPro"/>
</dbReference>
<accession>A0AA49JAS2</accession>
<dbReference type="PANTHER" id="PTHR33055:SF13">
    <property type="entry name" value="TRANSPOSASE"/>
    <property type="match status" value="1"/>
</dbReference>
<dbReference type="GO" id="GO:0004803">
    <property type="term" value="F:transposase activity"/>
    <property type="evidence" value="ECO:0007669"/>
    <property type="project" value="InterPro"/>
</dbReference>
<sequence length="345" mass="39256">MDLQLIRQSVGIDIAMNDFKVCYGYMTTKMDQELVAESSFENTVRGMEGFLAWLADFVHSAENLYFVMEATGVYHERLCHYLNNQGLNVSVMPSGRVKKYAQSLKQRSKTDLLDAKMLCNLGLERKLDLWVAPSQELLELKQMSRERGQLVKEQSALKCKLHALEHGFLDKSKVIKRLRERLQLLAVQIQEVEMEMRALIAKSHQLKRKVDQLTSIPGISLLSAVVVIGETLGFHGIKNAKQLTSYTGYDVVHRESGLYRGKTSISKRGNSHIRAMLHMPSMTAVRCNPTLKPFYERLKTKKSKPIIALVAVQRKLLCLMFTLWNTDTKYDADYQKKSAEALAPA</sequence>
<keyword evidence="1" id="KW-0175">Coiled coil</keyword>
<feature type="coiled-coil region" evidence="1">
    <location>
        <begin position="175"/>
        <end position="209"/>
    </location>
</feature>
<name>A0AA49JAS2_9BACT</name>
<feature type="domain" description="Transposase IS116/IS110/IS902 C-terminal" evidence="3">
    <location>
        <begin position="212"/>
        <end position="296"/>
    </location>
</feature>
<dbReference type="InterPro" id="IPR047650">
    <property type="entry name" value="Transpos_IS110"/>
</dbReference>
<evidence type="ECO:0000256" key="1">
    <source>
        <dbReference type="SAM" id="Coils"/>
    </source>
</evidence>